<evidence type="ECO:0000256" key="2">
    <source>
        <dbReference type="SAM" id="Phobius"/>
    </source>
</evidence>
<evidence type="ECO:0000256" key="1">
    <source>
        <dbReference type="ARBA" id="ARBA00022448"/>
    </source>
</evidence>
<dbReference type="AlphaFoldDB" id="A0A4Q8L1T3"/>
<keyword evidence="1" id="KW-0813">Transport</keyword>
<evidence type="ECO:0000313" key="4">
    <source>
        <dbReference type="Proteomes" id="UP000291525"/>
    </source>
</evidence>
<protein>
    <submittedName>
        <fullName evidence="3">Transporter</fullName>
    </submittedName>
</protein>
<feature type="transmembrane region" description="Helical" evidence="2">
    <location>
        <begin position="95"/>
        <end position="116"/>
    </location>
</feature>
<reference evidence="3 4" key="1">
    <citation type="submission" date="2019-02" db="EMBL/GenBank/DDBJ databases">
        <title>First genome of the species Streptococcus parasuis.</title>
        <authorList>
            <person name="Stevens M.J.A."/>
            <person name="Stephan R."/>
        </authorList>
    </citation>
    <scope>NUCLEOTIDE SEQUENCE [LARGE SCALE GENOMIC DNA]</scope>
    <source>
        <strain evidence="3 4">4253</strain>
    </source>
</reference>
<dbReference type="RefSeq" id="WP_130555079.1">
    <property type="nucleotide sequence ID" value="NZ_DALYPU010000009.1"/>
</dbReference>
<organism evidence="3 4">
    <name type="scientific">Streptococcus parasuis</name>
    <dbReference type="NCBI Taxonomy" id="1501662"/>
    <lineage>
        <taxon>Bacteria</taxon>
        <taxon>Bacillati</taxon>
        <taxon>Bacillota</taxon>
        <taxon>Bacilli</taxon>
        <taxon>Lactobacillales</taxon>
        <taxon>Streptococcaceae</taxon>
        <taxon>Streptococcus</taxon>
    </lineage>
</organism>
<comment type="caution">
    <text evidence="3">The sequence shown here is derived from an EMBL/GenBank/DDBJ whole genome shotgun (WGS) entry which is preliminary data.</text>
</comment>
<accession>A0A4Q8L1T3</accession>
<keyword evidence="2" id="KW-1133">Transmembrane helix</keyword>
<dbReference type="PANTHER" id="PTHR36838">
    <property type="entry name" value="AUXIN EFFLUX CARRIER FAMILY PROTEIN"/>
    <property type="match status" value="1"/>
</dbReference>
<keyword evidence="2" id="KW-0812">Transmembrane</keyword>
<feature type="transmembrane region" description="Helical" evidence="2">
    <location>
        <begin position="188"/>
        <end position="211"/>
    </location>
</feature>
<feature type="transmembrane region" description="Helical" evidence="2">
    <location>
        <begin position="63"/>
        <end position="83"/>
    </location>
</feature>
<name>A0A4Q8L1T3_9STRE</name>
<feature type="transmembrane region" description="Helical" evidence="2">
    <location>
        <begin position="284"/>
        <end position="303"/>
    </location>
</feature>
<dbReference type="Proteomes" id="UP000291525">
    <property type="component" value="Unassembled WGS sequence"/>
</dbReference>
<feature type="transmembrane region" description="Helical" evidence="2">
    <location>
        <begin position="251"/>
        <end position="272"/>
    </location>
</feature>
<dbReference type="PANTHER" id="PTHR36838:SF3">
    <property type="entry name" value="TRANSPORTER AUXIN EFFLUX CARRIER EC FAMILY"/>
    <property type="match status" value="1"/>
</dbReference>
<gene>
    <name evidence="3" type="ORF">EXW74_05740</name>
</gene>
<feature type="transmembrane region" description="Helical" evidence="2">
    <location>
        <begin position="162"/>
        <end position="182"/>
    </location>
</feature>
<sequence length="304" mass="33039">MKELELLTRAFSFICVIGLGYILKIQGIVRREDATIFSTLVMNVTLPASLFIASSTAQVSLSLYLPFLLGILCNLLLNLVGYWEAKHSGHQASVGLMQLSGYNIGTFTLPFVQAFFPASSLLSVIVFDAGNAIMVLGGNYSIATGIDVEKEGMSVTSFLKNISRSIPLMVYLVSLLLASLSIQLPQEILSTLTIASNANPFLAMLMLGILLDLKLNWKEIGRLSYLLFLRVGANILMGALIYFLLPIEQSMKMMLLVCLASPISVMSPIYALKLGSRSAEPANVNSLSILVSLAVMVLLIFLFV</sequence>
<dbReference type="OrthoDB" id="3238334at2"/>
<keyword evidence="2" id="KW-0472">Membrane</keyword>
<dbReference type="EMBL" id="SHGT01000029">
    <property type="protein sequence ID" value="TAA12941.1"/>
    <property type="molecule type" value="Genomic_DNA"/>
</dbReference>
<feature type="transmembrane region" description="Helical" evidence="2">
    <location>
        <begin position="6"/>
        <end position="23"/>
    </location>
</feature>
<feature type="transmembrane region" description="Helical" evidence="2">
    <location>
        <begin position="35"/>
        <end position="57"/>
    </location>
</feature>
<evidence type="ECO:0000313" key="3">
    <source>
        <dbReference type="EMBL" id="TAA12941.1"/>
    </source>
</evidence>
<proteinExistence type="predicted"/>
<feature type="transmembrane region" description="Helical" evidence="2">
    <location>
        <begin position="223"/>
        <end position="245"/>
    </location>
</feature>